<feature type="compositionally biased region" description="Low complexity" evidence="1">
    <location>
        <begin position="309"/>
        <end position="320"/>
    </location>
</feature>
<evidence type="ECO:0000313" key="3">
    <source>
        <dbReference type="EMBL" id="VTT65005.1"/>
    </source>
</evidence>
<evidence type="ECO:0000313" key="4">
    <source>
        <dbReference type="Proteomes" id="UP000760494"/>
    </source>
</evidence>
<keyword evidence="2" id="KW-0732">Signal</keyword>
<feature type="compositionally biased region" description="Low complexity" evidence="1">
    <location>
        <begin position="612"/>
        <end position="626"/>
    </location>
</feature>
<dbReference type="EMBL" id="CABFJX010000124">
    <property type="protein sequence ID" value="VTT65005.1"/>
    <property type="molecule type" value="Genomic_DNA"/>
</dbReference>
<sequence length="915" mass="96252">MARRSLLGVIFLGLLATLSQANLLGDAHLLKRYSQVNGMPPVSTHSANDVLSGHRNATRTSIRSLLPASTLGMGYGTSLSSTSLFESTGLETETKTNAYIDHGTSEVLSQTTESISDPVSGDQGISTTSIEVDWTGLLPVTPSTRQSFFKTTLPLTGQDPAATDPATGITPHPNTSYDTSSNRATEPTTTDMSLQITSVANSDTSVALPGNSETSRSGFESKELGTADETTMFPSETSQAFQDSTSRLFTTLPDQTSGIWDSTTTTIQSDDELDSTSPSSEALTVSDGASRALESSQPTMESGTIELESSTTLSGSANSSPPSTTLDKTEPVTKSNTKSLTSEKTPEATNLPIATGSVASSTMTSEDGIVTGTDGTVATYVPEQNKDYISSTGTTTTTDDNGAAIVIFPFGWFWKLQDGRGGGAVVRPPAPTANPVPENEPGDKNEDDGDDEDDSTKEDDRSTVQSTVLSTTPEPTSATTSTYEQTTSEECTAATQPDCTKTISYMTSDGTQIMTEFGNCPTIISCATKTQATETLTLTSEFIWAGVPNTNPAIVIPEDAYTADVDPKIVAALEAQWAEIFDDDDGWNDTETSTVSGSTTVDESTMTGPTDTEAVSTVTSESSTTAHNSSLTSNTEATASFTTASDTYSVTTAPSTLITKTRGTGNTTDMPASTDQEATRTYYPCVIHGGPAVETPYCQCSTTVSGEGYYATTTLVDDQCVAYTEFPSQITAAPETGPITDEPIQQPITTTTDGTVLVWSAYVLDYINIPGITKITQSVGVGEPSTVSTPLPSQTAVDNDGGGQCSTGDGLSKKGLREACDRAIDKYEDDTIYSDYTSRYSRSTKGILVAASVGQAACIAKFQCDDYGIGKKGSDIEEARESAKENDGVDICGHVRLSNSCTIIMDYCTNCKTRG</sequence>
<comment type="caution">
    <text evidence="3">The sequence shown here is derived from an EMBL/GenBank/DDBJ whole genome shotgun (WGS) entry which is preliminary data.</text>
</comment>
<feature type="region of interest" description="Disordered" evidence="1">
    <location>
        <begin position="154"/>
        <end position="189"/>
    </location>
</feature>
<feature type="signal peptide" evidence="2">
    <location>
        <begin position="1"/>
        <end position="21"/>
    </location>
</feature>
<dbReference type="InterPro" id="IPR029167">
    <property type="entry name" value="Mug117"/>
</dbReference>
<protein>
    <submittedName>
        <fullName evidence="3">Uncharacterized protein</fullName>
    </submittedName>
</protein>
<dbReference type="AlphaFoldDB" id="A0A9Q9RJN3"/>
<organism evidence="3 4">
    <name type="scientific">Fusarium fujikuroi</name>
    <name type="common">Bakanae and foot rot disease fungus</name>
    <name type="synonym">Gibberella fujikuroi</name>
    <dbReference type="NCBI Taxonomy" id="5127"/>
    <lineage>
        <taxon>Eukaryota</taxon>
        <taxon>Fungi</taxon>
        <taxon>Dikarya</taxon>
        <taxon>Ascomycota</taxon>
        <taxon>Pezizomycotina</taxon>
        <taxon>Sordariomycetes</taxon>
        <taxon>Hypocreomycetidae</taxon>
        <taxon>Hypocreales</taxon>
        <taxon>Nectriaceae</taxon>
        <taxon>Fusarium</taxon>
        <taxon>Fusarium fujikuroi species complex</taxon>
    </lineage>
</organism>
<feature type="compositionally biased region" description="Polar residues" evidence="1">
    <location>
        <begin position="228"/>
        <end position="268"/>
    </location>
</feature>
<feature type="compositionally biased region" description="Polar residues" evidence="1">
    <location>
        <begin position="172"/>
        <end position="189"/>
    </location>
</feature>
<feature type="compositionally biased region" description="Acidic residues" evidence="1">
    <location>
        <begin position="445"/>
        <end position="457"/>
    </location>
</feature>
<feature type="compositionally biased region" description="Polar residues" evidence="1">
    <location>
        <begin position="782"/>
        <end position="797"/>
    </location>
</feature>
<accession>A0A9Q9RJN3</accession>
<name>A0A9Q9RJN3_FUSFU</name>
<feature type="chain" id="PRO_5040375333" evidence="2">
    <location>
        <begin position="22"/>
        <end position="915"/>
    </location>
</feature>
<feature type="compositionally biased region" description="Low complexity" evidence="1">
    <location>
        <begin position="470"/>
        <end position="492"/>
    </location>
</feature>
<feature type="region of interest" description="Disordered" evidence="1">
    <location>
        <begin position="782"/>
        <end position="810"/>
    </location>
</feature>
<dbReference type="Pfam" id="PF15474">
    <property type="entry name" value="MU117"/>
    <property type="match status" value="1"/>
</dbReference>
<feature type="region of interest" description="Disordered" evidence="1">
    <location>
        <begin position="583"/>
        <end position="631"/>
    </location>
</feature>
<feature type="compositionally biased region" description="Polar residues" evidence="1">
    <location>
        <begin position="293"/>
        <end position="302"/>
    </location>
</feature>
<reference evidence="3" key="1">
    <citation type="submission" date="2019-05" db="EMBL/GenBank/DDBJ databases">
        <authorList>
            <person name="Piombo E."/>
        </authorList>
    </citation>
    <scope>NUCLEOTIDE SEQUENCE</scope>
    <source>
        <strain evidence="3">C2S</strain>
    </source>
</reference>
<feature type="compositionally biased region" description="Polar residues" evidence="1">
    <location>
        <begin position="201"/>
        <end position="218"/>
    </location>
</feature>
<evidence type="ECO:0000256" key="1">
    <source>
        <dbReference type="SAM" id="MobiDB-lite"/>
    </source>
</evidence>
<feature type="compositionally biased region" description="Low complexity" evidence="1">
    <location>
        <begin position="589"/>
        <end position="605"/>
    </location>
</feature>
<feature type="region of interest" description="Disordered" evidence="1">
    <location>
        <begin position="423"/>
        <end position="494"/>
    </location>
</feature>
<evidence type="ECO:0000256" key="2">
    <source>
        <dbReference type="SAM" id="SignalP"/>
    </source>
</evidence>
<dbReference type="Proteomes" id="UP000760494">
    <property type="component" value="Unassembled WGS sequence"/>
</dbReference>
<feature type="region of interest" description="Disordered" evidence="1">
    <location>
        <begin position="201"/>
        <end position="373"/>
    </location>
</feature>
<feature type="compositionally biased region" description="Polar residues" evidence="1">
    <location>
        <begin position="321"/>
        <end position="343"/>
    </location>
</feature>
<proteinExistence type="predicted"/>
<gene>
    <name evidence="3" type="ORF">C2S_5765</name>
</gene>